<dbReference type="EMBL" id="JAUEPS010000060">
    <property type="protein sequence ID" value="KAK0443104.1"/>
    <property type="molecule type" value="Genomic_DNA"/>
</dbReference>
<accession>A0AA39MR97</accession>
<dbReference type="AlphaFoldDB" id="A0AA39MR97"/>
<keyword evidence="2" id="KW-1185">Reference proteome</keyword>
<feature type="non-terminal residue" evidence="1">
    <location>
        <position position="70"/>
    </location>
</feature>
<sequence length="70" mass="7843">ILPRSQNGFRRGNRTHNNSFILRTAIDRAHANGRVLYVAFVDLENAFPSTDLSTLWLELQCLGVGGPIFD</sequence>
<protein>
    <recommendedName>
        <fullName evidence="3">Reverse transcriptase domain-containing protein</fullName>
    </recommendedName>
</protein>
<comment type="caution">
    <text evidence="1">The sequence shown here is derived from an EMBL/GenBank/DDBJ whole genome shotgun (WGS) entry which is preliminary data.</text>
</comment>
<evidence type="ECO:0000313" key="1">
    <source>
        <dbReference type="EMBL" id="KAK0443104.1"/>
    </source>
</evidence>
<evidence type="ECO:0000313" key="2">
    <source>
        <dbReference type="Proteomes" id="UP001175211"/>
    </source>
</evidence>
<reference evidence="1" key="1">
    <citation type="submission" date="2023-06" db="EMBL/GenBank/DDBJ databases">
        <authorList>
            <consortium name="Lawrence Berkeley National Laboratory"/>
            <person name="Ahrendt S."/>
            <person name="Sahu N."/>
            <person name="Indic B."/>
            <person name="Wong-Bajracharya J."/>
            <person name="Merenyi Z."/>
            <person name="Ke H.-M."/>
            <person name="Monk M."/>
            <person name="Kocsube S."/>
            <person name="Drula E."/>
            <person name="Lipzen A."/>
            <person name="Balint B."/>
            <person name="Henrissat B."/>
            <person name="Andreopoulos B."/>
            <person name="Martin F.M."/>
            <person name="Harder C.B."/>
            <person name="Rigling D."/>
            <person name="Ford K.L."/>
            <person name="Foster G.D."/>
            <person name="Pangilinan J."/>
            <person name="Papanicolaou A."/>
            <person name="Barry K."/>
            <person name="LaButti K."/>
            <person name="Viragh M."/>
            <person name="Koriabine M."/>
            <person name="Yan M."/>
            <person name="Riley R."/>
            <person name="Champramary S."/>
            <person name="Plett K.L."/>
            <person name="Tsai I.J."/>
            <person name="Slot J."/>
            <person name="Sipos G."/>
            <person name="Plett J."/>
            <person name="Nagy L.G."/>
            <person name="Grigoriev I.V."/>
        </authorList>
    </citation>
    <scope>NUCLEOTIDE SEQUENCE</scope>
    <source>
        <strain evidence="1">CCBAS 213</strain>
    </source>
</reference>
<name>A0AA39MR97_ARMTA</name>
<evidence type="ECO:0008006" key="3">
    <source>
        <dbReference type="Google" id="ProtNLM"/>
    </source>
</evidence>
<dbReference type="RefSeq" id="XP_060324598.1">
    <property type="nucleotide sequence ID" value="XM_060466672.1"/>
</dbReference>
<dbReference type="GeneID" id="85350220"/>
<dbReference type="Proteomes" id="UP001175211">
    <property type="component" value="Unassembled WGS sequence"/>
</dbReference>
<organism evidence="1 2">
    <name type="scientific">Armillaria tabescens</name>
    <name type="common">Ringless honey mushroom</name>
    <name type="synonym">Agaricus tabescens</name>
    <dbReference type="NCBI Taxonomy" id="1929756"/>
    <lineage>
        <taxon>Eukaryota</taxon>
        <taxon>Fungi</taxon>
        <taxon>Dikarya</taxon>
        <taxon>Basidiomycota</taxon>
        <taxon>Agaricomycotina</taxon>
        <taxon>Agaricomycetes</taxon>
        <taxon>Agaricomycetidae</taxon>
        <taxon>Agaricales</taxon>
        <taxon>Marasmiineae</taxon>
        <taxon>Physalacriaceae</taxon>
        <taxon>Desarmillaria</taxon>
    </lineage>
</organism>
<gene>
    <name evidence="1" type="ORF">EV420DRAFT_1244827</name>
</gene>
<proteinExistence type="predicted"/>
<feature type="non-terminal residue" evidence="1">
    <location>
        <position position="1"/>
    </location>
</feature>